<sequence length="166" mass="18123">MRTLPPLRGATPGAIDSGEGERSRVVGEEAERLGVLKVNLVLDMLWNFAFIRVGLVVLGLSMEERPIAPLRKIGFDKDTPVYLTESSWQSSLDALKDLFLKTYTKNIAGKVIDFYVCSQSDIFVPAISGLFYSNVVGKRIAASRIQTLDPANLRGSSASASNFITP</sequence>
<dbReference type="InterPro" id="IPR024709">
    <property type="entry name" value="FucosylTrfase_pln"/>
</dbReference>
<dbReference type="PANTHER" id="PTHR31288:SF5">
    <property type="entry name" value="PROTEIN MANNAN SYNTHESIS-RELATED 1"/>
    <property type="match status" value="1"/>
</dbReference>
<evidence type="ECO:0000313" key="2">
    <source>
        <dbReference type="EnsemblPlants" id="QL05p082724:mrna"/>
    </source>
</evidence>
<protein>
    <submittedName>
        <fullName evidence="2">Uncharacterized protein</fullName>
    </submittedName>
</protein>
<dbReference type="PANTHER" id="PTHR31288">
    <property type="entry name" value="O-FUCOSYLTRANSFERASE FAMILY PROTEIN"/>
    <property type="match status" value="1"/>
</dbReference>
<organism evidence="2 3">
    <name type="scientific">Quercus lobata</name>
    <name type="common">Valley oak</name>
    <dbReference type="NCBI Taxonomy" id="97700"/>
    <lineage>
        <taxon>Eukaryota</taxon>
        <taxon>Viridiplantae</taxon>
        <taxon>Streptophyta</taxon>
        <taxon>Embryophyta</taxon>
        <taxon>Tracheophyta</taxon>
        <taxon>Spermatophyta</taxon>
        <taxon>Magnoliopsida</taxon>
        <taxon>eudicotyledons</taxon>
        <taxon>Gunneridae</taxon>
        <taxon>Pentapetalae</taxon>
        <taxon>rosids</taxon>
        <taxon>fabids</taxon>
        <taxon>Fagales</taxon>
        <taxon>Fagaceae</taxon>
        <taxon>Quercus</taxon>
    </lineage>
</organism>
<dbReference type="Proteomes" id="UP000594261">
    <property type="component" value="Chromosome 5"/>
</dbReference>
<dbReference type="EMBL" id="LRBV02000005">
    <property type="status" value="NOT_ANNOTATED_CDS"/>
    <property type="molecule type" value="Genomic_DNA"/>
</dbReference>
<proteinExistence type="predicted"/>
<keyword evidence="3" id="KW-1185">Reference proteome</keyword>
<reference evidence="2" key="2">
    <citation type="submission" date="2021-01" db="UniProtKB">
        <authorList>
            <consortium name="EnsemblPlants"/>
        </authorList>
    </citation>
    <scope>IDENTIFICATION</scope>
</reference>
<feature type="region of interest" description="Disordered" evidence="1">
    <location>
        <begin position="1"/>
        <end position="21"/>
    </location>
</feature>
<dbReference type="InParanoid" id="A0A7N2LVD4"/>
<evidence type="ECO:0000256" key="1">
    <source>
        <dbReference type="SAM" id="MobiDB-lite"/>
    </source>
</evidence>
<reference evidence="2 3" key="1">
    <citation type="journal article" date="2016" name="G3 (Bethesda)">
        <title>First Draft Assembly and Annotation of the Genome of a California Endemic Oak Quercus lobata Nee (Fagaceae).</title>
        <authorList>
            <person name="Sork V.L."/>
            <person name="Fitz-Gibbon S.T."/>
            <person name="Puiu D."/>
            <person name="Crepeau M."/>
            <person name="Gugger P.F."/>
            <person name="Sherman R."/>
            <person name="Stevens K."/>
            <person name="Langley C.H."/>
            <person name="Pellegrini M."/>
            <person name="Salzberg S.L."/>
        </authorList>
    </citation>
    <scope>NUCLEOTIDE SEQUENCE [LARGE SCALE GENOMIC DNA]</scope>
    <source>
        <strain evidence="2 3">cv. SW786</strain>
    </source>
</reference>
<dbReference type="Gramene" id="QL05p082724:mrna">
    <property type="protein sequence ID" value="QL05p082724:mrna"/>
    <property type="gene ID" value="QL05p082724"/>
</dbReference>
<name>A0A7N2LVD4_QUELO</name>
<accession>A0A7N2LVD4</accession>
<dbReference type="EnsemblPlants" id="QL05p082724:mrna">
    <property type="protein sequence ID" value="QL05p082724:mrna"/>
    <property type="gene ID" value="QL05p082724"/>
</dbReference>
<dbReference type="AlphaFoldDB" id="A0A7N2LVD4"/>
<evidence type="ECO:0000313" key="3">
    <source>
        <dbReference type="Proteomes" id="UP000594261"/>
    </source>
</evidence>